<dbReference type="NCBIfam" id="TIGR01179">
    <property type="entry name" value="galE"/>
    <property type="match status" value="1"/>
</dbReference>
<keyword evidence="13" id="KW-1185">Reference proteome</keyword>
<keyword evidence="8 10" id="KW-0413">Isomerase</keyword>
<dbReference type="Pfam" id="PF01370">
    <property type="entry name" value="Epimerase"/>
    <property type="match status" value="1"/>
</dbReference>
<keyword evidence="9 10" id="KW-0119">Carbohydrate metabolism</keyword>
<comment type="catalytic activity">
    <reaction evidence="1 10">
        <text>UDP-alpha-D-glucose = UDP-alpha-D-galactose</text>
        <dbReference type="Rhea" id="RHEA:22168"/>
        <dbReference type="ChEBI" id="CHEBI:58885"/>
        <dbReference type="ChEBI" id="CHEBI:66914"/>
        <dbReference type="EC" id="5.1.3.2"/>
    </reaction>
</comment>
<evidence type="ECO:0000256" key="4">
    <source>
        <dbReference type="ARBA" id="ARBA00007637"/>
    </source>
</evidence>
<dbReference type="AlphaFoldDB" id="A0A975C4S9"/>
<dbReference type="GO" id="GO:0003978">
    <property type="term" value="F:UDP-glucose 4-epimerase activity"/>
    <property type="evidence" value="ECO:0007669"/>
    <property type="project" value="UniProtKB-UniRule"/>
</dbReference>
<evidence type="ECO:0000259" key="11">
    <source>
        <dbReference type="Pfam" id="PF01370"/>
    </source>
</evidence>
<accession>A0A975C4S9</accession>
<dbReference type="Gene3D" id="3.90.25.10">
    <property type="entry name" value="UDP-galactose 4-epimerase, domain 1"/>
    <property type="match status" value="1"/>
</dbReference>
<dbReference type="EMBL" id="CP062222">
    <property type="protein sequence ID" value="QTC92882.1"/>
    <property type="molecule type" value="Genomic_DNA"/>
</dbReference>
<dbReference type="InterPro" id="IPR036291">
    <property type="entry name" value="NAD(P)-bd_dom_sf"/>
</dbReference>
<keyword evidence="7 10" id="KW-0520">NAD</keyword>
<dbReference type="PANTHER" id="PTHR43725:SF53">
    <property type="entry name" value="UDP-ARABINOSE 4-EPIMERASE 1"/>
    <property type="match status" value="1"/>
</dbReference>
<dbReference type="InterPro" id="IPR005886">
    <property type="entry name" value="UDP_G4E"/>
</dbReference>
<comment type="cofactor">
    <cofactor evidence="2 10">
        <name>NAD(+)</name>
        <dbReference type="ChEBI" id="CHEBI:57540"/>
    </cofactor>
</comment>
<evidence type="ECO:0000256" key="1">
    <source>
        <dbReference type="ARBA" id="ARBA00000083"/>
    </source>
</evidence>
<name>A0A975C4S9_9CAUL</name>
<dbReference type="Proteomes" id="UP000663918">
    <property type="component" value="Chromosome"/>
</dbReference>
<comment type="subunit">
    <text evidence="10">Homodimer.</text>
</comment>
<evidence type="ECO:0000256" key="10">
    <source>
        <dbReference type="RuleBase" id="RU366046"/>
    </source>
</evidence>
<protein>
    <recommendedName>
        <fullName evidence="6 10">UDP-glucose 4-epimerase</fullName>
        <ecNumber evidence="5 10">5.1.3.2</ecNumber>
    </recommendedName>
</protein>
<dbReference type="InterPro" id="IPR001509">
    <property type="entry name" value="Epimerase_deHydtase"/>
</dbReference>
<evidence type="ECO:0000256" key="3">
    <source>
        <dbReference type="ARBA" id="ARBA00004947"/>
    </source>
</evidence>
<evidence type="ECO:0000256" key="5">
    <source>
        <dbReference type="ARBA" id="ARBA00013189"/>
    </source>
</evidence>
<evidence type="ECO:0000256" key="7">
    <source>
        <dbReference type="ARBA" id="ARBA00023027"/>
    </source>
</evidence>
<sequence length="337" mass="35058">MPGPCILVTGGAGFIGSHTSKALSRAGYTPVVYDNLSNGHVEAVKWGPLIIGDVRDANHLAEAMREYSVAGVIHFAGLIEVGRSVSRPDLFWDHNLNGVAAVVSAMRRSGTARLVFSSTAAVYGAPAEMSRLREADRLAPINPYGDSKLAGERLIAASCAAFDLEAVALRYFNAAGADPEGDLGEAHYPETHLIPLAIEATMGGAPLTVFGSDYPTPDGSCVRDYIHVADLARAHVLALQVGGLDAGFEAMNLGRGVGSSVREIIAAVTAACGRHPAVVEGGRRAGDPPMLVADPAAAMERLGWSPQVRDLATIVDTAVAWRRGCGFGPARQGPAAA</sequence>
<dbReference type="EC" id="5.1.3.2" evidence="5 10"/>
<dbReference type="KEGG" id="bgoe:IFJ75_08575"/>
<dbReference type="Gene3D" id="3.40.50.720">
    <property type="entry name" value="NAD(P)-binding Rossmann-like Domain"/>
    <property type="match status" value="1"/>
</dbReference>
<proteinExistence type="inferred from homology"/>
<feature type="domain" description="NAD-dependent epimerase/dehydratase" evidence="11">
    <location>
        <begin position="6"/>
        <end position="254"/>
    </location>
</feature>
<evidence type="ECO:0000256" key="2">
    <source>
        <dbReference type="ARBA" id="ARBA00001911"/>
    </source>
</evidence>
<evidence type="ECO:0000256" key="9">
    <source>
        <dbReference type="ARBA" id="ARBA00023277"/>
    </source>
</evidence>
<organism evidence="12 13">
    <name type="scientific">Brevundimonas goettingensis</name>
    <dbReference type="NCBI Taxonomy" id="2774190"/>
    <lineage>
        <taxon>Bacteria</taxon>
        <taxon>Pseudomonadati</taxon>
        <taxon>Pseudomonadota</taxon>
        <taxon>Alphaproteobacteria</taxon>
        <taxon>Caulobacterales</taxon>
        <taxon>Caulobacteraceae</taxon>
        <taxon>Brevundimonas</taxon>
    </lineage>
</organism>
<dbReference type="SUPFAM" id="SSF51735">
    <property type="entry name" value="NAD(P)-binding Rossmann-fold domains"/>
    <property type="match status" value="1"/>
</dbReference>
<dbReference type="CDD" id="cd05247">
    <property type="entry name" value="UDP_G4E_1_SDR_e"/>
    <property type="match status" value="1"/>
</dbReference>
<evidence type="ECO:0000256" key="6">
    <source>
        <dbReference type="ARBA" id="ARBA00018569"/>
    </source>
</evidence>
<reference evidence="12" key="1">
    <citation type="submission" date="2020-09" db="EMBL/GenBank/DDBJ databases">
        <title>Brevundimonas sp. LVF2 isolated from a puddle in Goettingen, Germany.</title>
        <authorList>
            <person name="Friedrich I."/>
            <person name="Klassen A."/>
            <person name="Hannes N."/>
            <person name="Schneider D."/>
            <person name="Hertel R."/>
            <person name="Daniel R."/>
        </authorList>
    </citation>
    <scope>NUCLEOTIDE SEQUENCE</scope>
    <source>
        <strain evidence="12">LVF2</strain>
    </source>
</reference>
<dbReference type="GO" id="GO:0033499">
    <property type="term" value="P:galactose catabolic process via UDP-galactose, Leloir pathway"/>
    <property type="evidence" value="ECO:0007669"/>
    <property type="project" value="TreeGrafter"/>
</dbReference>
<dbReference type="PANTHER" id="PTHR43725">
    <property type="entry name" value="UDP-GLUCOSE 4-EPIMERASE"/>
    <property type="match status" value="1"/>
</dbReference>
<gene>
    <name evidence="12" type="primary">galE</name>
    <name evidence="12" type="ORF">IFJ75_08575</name>
</gene>
<evidence type="ECO:0000313" key="12">
    <source>
        <dbReference type="EMBL" id="QTC92882.1"/>
    </source>
</evidence>
<evidence type="ECO:0000256" key="8">
    <source>
        <dbReference type="ARBA" id="ARBA00023235"/>
    </source>
</evidence>
<dbReference type="RefSeq" id="WP_207932162.1">
    <property type="nucleotide sequence ID" value="NZ_CP062222.1"/>
</dbReference>
<comment type="similarity">
    <text evidence="4 10">Belongs to the NAD(P)-dependent epimerase/dehydratase family.</text>
</comment>
<comment type="pathway">
    <text evidence="3 10">Carbohydrate metabolism; galactose metabolism.</text>
</comment>
<evidence type="ECO:0000313" key="13">
    <source>
        <dbReference type="Proteomes" id="UP000663918"/>
    </source>
</evidence>